<feature type="domain" description="Transcription regulator PadR N-terminal" evidence="2">
    <location>
        <begin position="50"/>
        <end position="119"/>
    </location>
</feature>
<comment type="caution">
    <text evidence="3">The sequence shown here is derived from an EMBL/GenBank/DDBJ whole genome shotgun (WGS) entry which is preliminary data.</text>
</comment>
<reference evidence="3 4" key="1">
    <citation type="submission" date="2017-10" db="EMBL/GenBank/DDBJ databases">
        <title>Draft genome sequences of strains TRE 1, TRE 9, TRE H and TRI 7, isolated from tamarins, belonging to four potential novel Bifidobacterium species.</title>
        <authorList>
            <person name="Mattarelli P."/>
            <person name="Modesto M."/>
            <person name="Puglisi E."/>
            <person name="Morelli L."/>
            <person name="Spezio C."/>
            <person name="Bonetti A."/>
            <person name="Sandri C."/>
        </authorList>
    </citation>
    <scope>NUCLEOTIDE SEQUENCE [LARGE SCALE GENOMIC DNA]</scope>
    <source>
        <strain evidence="4">TRI7</strain>
    </source>
</reference>
<proteinExistence type="predicted"/>
<name>A0A2M9HCA2_9BIFI</name>
<sequence>MGFDAARATPKRTPVNQRHTMTIAKEPHRRRQPGNEPSKDRLMLKLDYLLLGVLALKPQTGYGLKKYFDTFGRFQRSNTQMSQIYRTLSRMESDNWVSSRLLDGDNPRKAREYSITESGFTVFMDWLASPYEPPSRFQDPDFEVRIAFGGFLSIDQMISLLDTEITVRESQVRKYRNRDRSLPTDNTDCDQELKTILAEWSHQTNSEEMDHHIRQVKALKAELIALQKRREE</sequence>
<dbReference type="Pfam" id="PF03551">
    <property type="entry name" value="PadR"/>
    <property type="match status" value="1"/>
</dbReference>
<dbReference type="AlphaFoldDB" id="A0A2M9HCA2"/>
<dbReference type="OrthoDB" id="3186544at2"/>
<dbReference type="Proteomes" id="UP000231451">
    <property type="component" value="Unassembled WGS sequence"/>
</dbReference>
<evidence type="ECO:0000256" key="1">
    <source>
        <dbReference type="SAM" id="MobiDB-lite"/>
    </source>
</evidence>
<organism evidence="3 4">
    <name type="scientific">Bifidobacterium simiarum</name>
    <dbReference type="NCBI Taxonomy" id="2045441"/>
    <lineage>
        <taxon>Bacteria</taxon>
        <taxon>Bacillati</taxon>
        <taxon>Actinomycetota</taxon>
        <taxon>Actinomycetes</taxon>
        <taxon>Bifidobacteriales</taxon>
        <taxon>Bifidobacteriaceae</taxon>
        <taxon>Bifidobacterium</taxon>
    </lineage>
</organism>
<evidence type="ECO:0000313" key="3">
    <source>
        <dbReference type="EMBL" id="PJM74434.1"/>
    </source>
</evidence>
<feature type="region of interest" description="Disordered" evidence="1">
    <location>
        <begin position="1"/>
        <end position="38"/>
    </location>
</feature>
<dbReference type="EMBL" id="PEBK01000013">
    <property type="protein sequence ID" value="PJM74434.1"/>
    <property type="molecule type" value="Genomic_DNA"/>
</dbReference>
<keyword evidence="4" id="KW-1185">Reference proteome</keyword>
<dbReference type="PANTHER" id="PTHR43252">
    <property type="entry name" value="TRANSCRIPTIONAL REGULATOR YQJI"/>
    <property type="match status" value="1"/>
</dbReference>
<dbReference type="Gene3D" id="1.10.10.10">
    <property type="entry name" value="Winged helix-like DNA-binding domain superfamily/Winged helix DNA-binding domain"/>
    <property type="match status" value="1"/>
</dbReference>
<evidence type="ECO:0000313" key="4">
    <source>
        <dbReference type="Proteomes" id="UP000231451"/>
    </source>
</evidence>
<accession>A0A2M9HCA2</accession>
<dbReference type="InterPro" id="IPR036388">
    <property type="entry name" value="WH-like_DNA-bd_sf"/>
</dbReference>
<dbReference type="InterPro" id="IPR005149">
    <property type="entry name" value="Tscrpt_reg_PadR_N"/>
</dbReference>
<dbReference type="SUPFAM" id="SSF46785">
    <property type="entry name" value="Winged helix' DNA-binding domain"/>
    <property type="match status" value="1"/>
</dbReference>
<protein>
    <submittedName>
        <fullName evidence="3">PadR family transcriptional regulator</fullName>
    </submittedName>
</protein>
<gene>
    <name evidence="3" type="ORF">CSQ87_10100</name>
</gene>
<dbReference type="InterPro" id="IPR036390">
    <property type="entry name" value="WH_DNA-bd_sf"/>
</dbReference>
<dbReference type="PANTHER" id="PTHR43252:SF6">
    <property type="entry name" value="NEGATIVE TRANSCRIPTION REGULATOR PADR"/>
    <property type="match status" value="1"/>
</dbReference>
<evidence type="ECO:0000259" key="2">
    <source>
        <dbReference type="Pfam" id="PF03551"/>
    </source>
</evidence>
<dbReference type="RefSeq" id="WP_100513758.1">
    <property type="nucleotide sequence ID" value="NZ_PEBK01000013.1"/>
</dbReference>